<dbReference type="GO" id="GO:0031177">
    <property type="term" value="F:phosphopantetheine binding"/>
    <property type="evidence" value="ECO:0007669"/>
    <property type="project" value="TreeGrafter"/>
</dbReference>
<organism evidence="2 3">
    <name type="scientific">Vibrio coralliilyticus</name>
    <dbReference type="NCBI Taxonomy" id="190893"/>
    <lineage>
        <taxon>Bacteria</taxon>
        <taxon>Pseudomonadati</taxon>
        <taxon>Pseudomonadota</taxon>
        <taxon>Gammaproteobacteria</taxon>
        <taxon>Vibrionales</taxon>
        <taxon>Vibrionaceae</taxon>
        <taxon>Vibrio</taxon>
    </lineage>
</organism>
<dbReference type="Gene3D" id="3.40.50.12780">
    <property type="entry name" value="N-terminal domain of ligase-like"/>
    <property type="match status" value="1"/>
</dbReference>
<dbReference type="GO" id="GO:0043041">
    <property type="term" value="P:amino acid activation for nonribosomal peptide biosynthetic process"/>
    <property type="evidence" value="ECO:0007669"/>
    <property type="project" value="TreeGrafter"/>
</dbReference>
<dbReference type="Gene3D" id="3.30.300.30">
    <property type="match status" value="1"/>
</dbReference>
<dbReference type="Proteomes" id="UP000576645">
    <property type="component" value="Unassembled WGS sequence"/>
</dbReference>
<dbReference type="InterPro" id="IPR000873">
    <property type="entry name" value="AMP-dep_synth/lig_dom"/>
</dbReference>
<dbReference type="InterPro" id="IPR020845">
    <property type="entry name" value="AMP-binding_CS"/>
</dbReference>
<dbReference type="Pfam" id="PF00501">
    <property type="entry name" value="AMP-binding"/>
    <property type="match status" value="1"/>
</dbReference>
<dbReference type="GO" id="GO:0005737">
    <property type="term" value="C:cytoplasm"/>
    <property type="evidence" value="ECO:0007669"/>
    <property type="project" value="TreeGrafter"/>
</dbReference>
<dbReference type="PANTHER" id="PTHR45527">
    <property type="entry name" value="NONRIBOSOMAL PEPTIDE SYNTHETASE"/>
    <property type="match status" value="1"/>
</dbReference>
<dbReference type="AlphaFoldDB" id="A0AAP6ZMU2"/>
<feature type="domain" description="AMP-dependent synthetase/ligase" evidence="1">
    <location>
        <begin position="35"/>
        <end position="376"/>
    </location>
</feature>
<protein>
    <submittedName>
        <fullName evidence="2">Non-ribosomal peptide synthetase</fullName>
    </submittedName>
</protein>
<dbReference type="PANTHER" id="PTHR45527:SF1">
    <property type="entry name" value="FATTY ACID SYNTHASE"/>
    <property type="match status" value="1"/>
</dbReference>
<evidence type="ECO:0000259" key="1">
    <source>
        <dbReference type="Pfam" id="PF00501"/>
    </source>
</evidence>
<reference evidence="2 3" key="1">
    <citation type="submission" date="2019-09" db="EMBL/GenBank/DDBJ databases">
        <title>Draft genome sequencing and comparative genomics of hatchery-associated Vibrios.</title>
        <authorList>
            <person name="Kehlet-Delgado H."/>
            <person name="Mueller R.S."/>
        </authorList>
    </citation>
    <scope>NUCLEOTIDE SEQUENCE [LARGE SCALE GENOMIC DNA]</scope>
    <source>
        <strain evidence="2 3">09-121-3</strain>
    </source>
</reference>
<gene>
    <name evidence="2" type="ORF">F0238_15680</name>
</gene>
<evidence type="ECO:0000313" key="2">
    <source>
        <dbReference type="EMBL" id="NOJ24177.1"/>
    </source>
</evidence>
<dbReference type="PROSITE" id="PS00455">
    <property type="entry name" value="AMP_BINDING"/>
    <property type="match status" value="1"/>
</dbReference>
<dbReference type="GO" id="GO:0044550">
    <property type="term" value="P:secondary metabolite biosynthetic process"/>
    <property type="evidence" value="ECO:0007669"/>
    <property type="project" value="TreeGrafter"/>
</dbReference>
<name>A0AAP6ZMU2_9VIBR</name>
<proteinExistence type="predicted"/>
<dbReference type="EMBL" id="VTXP01000008">
    <property type="protein sequence ID" value="NOJ24177.1"/>
    <property type="molecule type" value="Genomic_DNA"/>
</dbReference>
<accession>A0AAP6ZMU2</accession>
<dbReference type="InterPro" id="IPR045851">
    <property type="entry name" value="AMP-bd_C_sf"/>
</dbReference>
<dbReference type="SUPFAM" id="SSF56801">
    <property type="entry name" value="Acetyl-CoA synthetase-like"/>
    <property type="match status" value="1"/>
</dbReference>
<comment type="caution">
    <text evidence="2">The sequence shown here is derived from an EMBL/GenBank/DDBJ whole genome shotgun (WGS) entry which is preliminary data.</text>
</comment>
<evidence type="ECO:0000313" key="3">
    <source>
        <dbReference type="Proteomes" id="UP000576645"/>
    </source>
</evidence>
<sequence>MMSKLELLIEKSQTRETRERINMETLVKNLLTQFESKAEYCAISYQGERVSYSQLYKRVLGLCSTIRRSGMTERSCVVLCTSDPAYHCAGMLAALFVGLPYVPVDANIPQARLASILTTIGEDTFICCDRSTESKFSSEAGRKMLAENERGPDNETPCLRAAIGEAQPSPYQYILFTSGSTGVPKGAMVYRASFSVLVDWYQMLLKPNEGARCLVVSSLSFDLTQKNLFLSLVTGGTLYFLEGLVFEPRSIAQQIHNENITWINCAPTAFYLIAEAADVGQLNSLKTVVLGGEPINPTKLKAVRDLGAGCQFVNSYGPTECTDVVLYHELTDSDLLLDSIPLTQTVPGVSVILNDNSPDGKGELVLKGQCVGAGYLGLDDLTQQVFRFDDSGEASYHTGDIFKLGVEGDYHFVSRKDDQIKLRGYRIELGEIEASLNSHSDVSLSVAKVHDESIVVFVLLEECSMLHSMDTKERNHLLREHISTHLPEYFLPSSLVYLTSFPLNKNGKIDRQALAFSPPSELCQTGEVRSFSHASLSFFYTLFGMMGIECPDHAASLSLNEFGMSSIQKLTLLAVLNQIVDVPMTMADLFGSHSLSELSSRFEASLSNASTIHCIQRGL</sequence>
<dbReference type="InterPro" id="IPR042099">
    <property type="entry name" value="ANL_N_sf"/>
</dbReference>